<sequence>MTTRRRTELRELVAAMPPQDRAGLIRALRAFTEAAGEPAEPDWAGGL</sequence>
<accession>A0ABW3VHB3</accession>
<dbReference type="RefSeq" id="WP_379652957.1">
    <property type="nucleotide sequence ID" value="NZ_JBHTMB010000111.1"/>
</dbReference>
<organism evidence="1 2">
    <name type="scientific">Pseudonocardia benzenivorans</name>
    <dbReference type="NCBI Taxonomy" id="228005"/>
    <lineage>
        <taxon>Bacteria</taxon>
        <taxon>Bacillati</taxon>
        <taxon>Actinomycetota</taxon>
        <taxon>Actinomycetes</taxon>
        <taxon>Pseudonocardiales</taxon>
        <taxon>Pseudonocardiaceae</taxon>
        <taxon>Pseudonocardia</taxon>
    </lineage>
</organism>
<protein>
    <submittedName>
        <fullName evidence="1">Uncharacterized protein</fullName>
    </submittedName>
</protein>
<dbReference type="EMBL" id="JBHTMB010000111">
    <property type="protein sequence ID" value="MFD1234131.1"/>
    <property type="molecule type" value="Genomic_DNA"/>
</dbReference>
<name>A0ABW3VHB3_9PSEU</name>
<reference evidence="2" key="1">
    <citation type="journal article" date="2019" name="Int. J. Syst. Evol. Microbiol.">
        <title>The Global Catalogue of Microorganisms (GCM) 10K type strain sequencing project: providing services to taxonomists for standard genome sequencing and annotation.</title>
        <authorList>
            <consortium name="The Broad Institute Genomics Platform"/>
            <consortium name="The Broad Institute Genome Sequencing Center for Infectious Disease"/>
            <person name="Wu L."/>
            <person name="Ma J."/>
        </authorList>
    </citation>
    <scope>NUCLEOTIDE SEQUENCE [LARGE SCALE GENOMIC DNA]</scope>
    <source>
        <strain evidence="2">CCUG 49018</strain>
    </source>
</reference>
<gene>
    <name evidence="1" type="ORF">ACFQ34_12645</name>
</gene>
<evidence type="ECO:0000313" key="1">
    <source>
        <dbReference type="EMBL" id="MFD1234131.1"/>
    </source>
</evidence>
<keyword evidence="2" id="KW-1185">Reference proteome</keyword>
<dbReference type="Proteomes" id="UP001597182">
    <property type="component" value="Unassembled WGS sequence"/>
</dbReference>
<comment type="caution">
    <text evidence="1">The sequence shown here is derived from an EMBL/GenBank/DDBJ whole genome shotgun (WGS) entry which is preliminary data.</text>
</comment>
<evidence type="ECO:0000313" key="2">
    <source>
        <dbReference type="Proteomes" id="UP001597182"/>
    </source>
</evidence>
<proteinExistence type="predicted"/>